<feature type="region of interest" description="Disordered" evidence="1">
    <location>
        <begin position="1"/>
        <end position="32"/>
    </location>
</feature>
<dbReference type="EMBL" id="CADIKL010000011">
    <property type="protein sequence ID" value="CAB3788346.1"/>
    <property type="molecule type" value="Genomic_DNA"/>
</dbReference>
<name>A0A6J5FWP9_9BURK</name>
<keyword evidence="4" id="KW-1185">Reference proteome</keyword>
<gene>
    <name evidence="3" type="ORF">LMG28688_02670</name>
</gene>
<accession>A0A6J5FWP9</accession>
<protein>
    <submittedName>
        <fullName evidence="3">Uncharacterized protein</fullName>
    </submittedName>
</protein>
<evidence type="ECO:0000256" key="1">
    <source>
        <dbReference type="SAM" id="MobiDB-lite"/>
    </source>
</evidence>
<keyword evidence="2" id="KW-0812">Transmembrane</keyword>
<keyword evidence="2" id="KW-1133">Transmembrane helix</keyword>
<dbReference type="AlphaFoldDB" id="A0A6J5FWP9"/>
<dbReference type="RefSeq" id="WP_129563601.1">
    <property type="nucleotide sequence ID" value="NZ_CADIKL010000011.1"/>
</dbReference>
<organism evidence="3 4">
    <name type="scientific">Paraburkholderia caffeinitolerans</name>
    <dbReference type="NCBI Taxonomy" id="1723730"/>
    <lineage>
        <taxon>Bacteria</taxon>
        <taxon>Pseudomonadati</taxon>
        <taxon>Pseudomonadota</taxon>
        <taxon>Betaproteobacteria</taxon>
        <taxon>Burkholderiales</taxon>
        <taxon>Burkholderiaceae</taxon>
        <taxon>Paraburkholderia</taxon>
    </lineage>
</organism>
<proteinExistence type="predicted"/>
<evidence type="ECO:0000256" key="2">
    <source>
        <dbReference type="SAM" id="Phobius"/>
    </source>
</evidence>
<keyword evidence="2" id="KW-0472">Membrane</keyword>
<feature type="transmembrane region" description="Helical" evidence="2">
    <location>
        <begin position="39"/>
        <end position="58"/>
    </location>
</feature>
<evidence type="ECO:0000313" key="3">
    <source>
        <dbReference type="EMBL" id="CAB3788346.1"/>
    </source>
</evidence>
<evidence type="ECO:0000313" key="4">
    <source>
        <dbReference type="Proteomes" id="UP000494119"/>
    </source>
</evidence>
<sequence>MTMPPLPEQEEREEREPDNVGEPGASERSNEPARLTGGAWFSLAVSFGFFLLMVAIGVKYHVAAQSRDEPAEPDRYVVANASVPAIAAAPTSQPDAYDTLLAQARECAAAAQWDCVIETTSGAIAQRGNTPETKALLSQAIVKGGWVPANAHNVREVSTMPPESKRPTLNGHRHTARAERLRYAAMTRRHSMDEMADIYRH</sequence>
<reference evidence="3 4" key="1">
    <citation type="submission" date="2020-04" db="EMBL/GenBank/DDBJ databases">
        <authorList>
            <person name="De Canck E."/>
        </authorList>
    </citation>
    <scope>NUCLEOTIDE SEQUENCE [LARGE SCALE GENOMIC DNA]</scope>
    <source>
        <strain evidence="3 4">LMG 28688</strain>
    </source>
</reference>
<dbReference type="Proteomes" id="UP000494119">
    <property type="component" value="Unassembled WGS sequence"/>
</dbReference>